<evidence type="ECO:0000313" key="3">
    <source>
        <dbReference type="Proteomes" id="UP001049176"/>
    </source>
</evidence>
<evidence type="ECO:0000313" key="2">
    <source>
        <dbReference type="EMBL" id="KAG7090267.1"/>
    </source>
</evidence>
<dbReference type="AlphaFoldDB" id="A0A9P7RV59"/>
<dbReference type="EMBL" id="CM032187">
    <property type="protein sequence ID" value="KAG7090267.1"/>
    <property type="molecule type" value="Genomic_DNA"/>
</dbReference>
<feature type="compositionally biased region" description="Basic and acidic residues" evidence="1">
    <location>
        <begin position="186"/>
        <end position="201"/>
    </location>
</feature>
<feature type="region of interest" description="Disordered" evidence="1">
    <location>
        <begin position="343"/>
        <end position="386"/>
    </location>
</feature>
<feature type="compositionally biased region" description="Low complexity" evidence="1">
    <location>
        <begin position="348"/>
        <end position="372"/>
    </location>
</feature>
<keyword evidence="3" id="KW-1185">Reference proteome</keyword>
<reference evidence="2" key="1">
    <citation type="journal article" date="2021" name="Genome Biol. Evol.">
        <title>The assembled and annotated genome of the fairy-ring fungus Marasmius oreades.</title>
        <authorList>
            <person name="Hiltunen M."/>
            <person name="Ament-Velasquez S.L."/>
            <person name="Johannesson H."/>
        </authorList>
    </citation>
    <scope>NUCLEOTIDE SEQUENCE</scope>
    <source>
        <strain evidence="2">03SP1</strain>
    </source>
</reference>
<dbReference type="GeneID" id="66080939"/>
<organism evidence="2 3">
    <name type="scientific">Marasmius oreades</name>
    <name type="common">fairy-ring Marasmius</name>
    <dbReference type="NCBI Taxonomy" id="181124"/>
    <lineage>
        <taxon>Eukaryota</taxon>
        <taxon>Fungi</taxon>
        <taxon>Dikarya</taxon>
        <taxon>Basidiomycota</taxon>
        <taxon>Agaricomycotina</taxon>
        <taxon>Agaricomycetes</taxon>
        <taxon>Agaricomycetidae</taxon>
        <taxon>Agaricales</taxon>
        <taxon>Marasmiineae</taxon>
        <taxon>Marasmiaceae</taxon>
        <taxon>Marasmius</taxon>
    </lineage>
</organism>
<dbReference type="Proteomes" id="UP001049176">
    <property type="component" value="Chromosome 7"/>
</dbReference>
<dbReference type="RefSeq" id="XP_043006737.1">
    <property type="nucleotide sequence ID" value="XM_043156922.1"/>
</dbReference>
<dbReference type="KEGG" id="more:E1B28_011864"/>
<feature type="region of interest" description="Disordered" evidence="1">
    <location>
        <begin position="186"/>
        <end position="211"/>
    </location>
</feature>
<sequence length="386" mass="42717">MTAMSPGSNYSSTSSNTSSTASHYSLAGACCDNHRNSWSDICYHEQSNSPSLEPIPLSPLNAVVHTARYTHELHLPTPGPSTLLPSSLSDLLTSSNTSENLIGQQKKTISNHVSLQLEQIIWSNGQLRDQVQDLLGNVIPQLLATLLVIPLNNTLDTFLAVLKELDETMYPHVTFWHHSQWKAVEKEEKEKEKEGRGERGLSRHKNGNPVSGDRISAMGDYAQCLFHEFALAGYVSSGSWERLAIFLKIWFFYFFRILFPELRLCFGNWKTEHYAKVTFAGWWQARGKDYVDILQVKPTKLEEKPTDMEVLDLTAAVTSVAILICPTSKSQVRGAKRAQFDSVPSCGSLTSASTSTASGQLNSSLSGNSSEEVAPPKKKLKHSASQ</sequence>
<accession>A0A9P7RV59</accession>
<comment type="caution">
    <text evidence="2">The sequence shown here is derived from an EMBL/GenBank/DDBJ whole genome shotgun (WGS) entry which is preliminary data.</text>
</comment>
<dbReference type="OrthoDB" id="3235325at2759"/>
<gene>
    <name evidence="2" type="ORF">E1B28_011864</name>
</gene>
<proteinExistence type="predicted"/>
<name>A0A9P7RV59_9AGAR</name>
<feature type="compositionally biased region" description="Basic residues" evidence="1">
    <location>
        <begin position="376"/>
        <end position="386"/>
    </location>
</feature>
<protein>
    <submittedName>
        <fullName evidence="2">Uncharacterized protein</fullName>
    </submittedName>
</protein>
<evidence type="ECO:0000256" key="1">
    <source>
        <dbReference type="SAM" id="MobiDB-lite"/>
    </source>
</evidence>